<dbReference type="RefSeq" id="WP_012021900.1">
    <property type="nucleotide sequence ID" value="NZ_AP019770.1"/>
</dbReference>
<evidence type="ECO:0000313" key="10">
    <source>
        <dbReference type="EMBL" id="AIM28096.1"/>
    </source>
</evidence>
<evidence type="ECO:0000313" key="19">
    <source>
        <dbReference type="Proteomes" id="UP000062398"/>
    </source>
</evidence>
<evidence type="ECO:0000256" key="5">
    <source>
        <dbReference type="ARBA" id="ARBA00022694"/>
    </source>
</evidence>
<dbReference type="EMBL" id="CP012176">
    <property type="protein sequence ID" value="AKV83886.1"/>
    <property type="molecule type" value="Genomic_DNA"/>
</dbReference>
<evidence type="ECO:0000256" key="6">
    <source>
        <dbReference type="ARBA" id="ARBA00030554"/>
    </source>
</evidence>
<dbReference type="EMBL" id="CP008822">
    <property type="protein sequence ID" value="AIM28096.1"/>
    <property type="molecule type" value="Genomic_DNA"/>
</dbReference>
<feature type="coiled-coil region" evidence="8">
    <location>
        <begin position="161"/>
        <end position="188"/>
    </location>
</feature>
<dbReference type="EMBL" id="CP012172">
    <property type="protein sequence ID" value="AKV74922.1"/>
    <property type="molecule type" value="Genomic_DNA"/>
</dbReference>
<evidence type="ECO:0000256" key="2">
    <source>
        <dbReference type="ARBA" id="ARBA00022603"/>
    </source>
</evidence>
<dbReference type="GO" id="GO:0008175">
    <property type="term" value="F:tRNA methyltransferase activity"/>
    <property type="evidence" value="ECO:0007669"/>
    <property type="project" value="InterPro"/>
</dbReference>
<dbReference type="Proteomes" id="UP000062475">
    <property type="component" value="Chromosome"/>
</dbReference>
<dbReference type="OMA" id="GFKYTTF"/>
<dbReference type="Proteomes" id="UP000062398">
    <property type="component" value="Chromosome"/>
</dbReference>
<dbReference type="Pfam" id="PF02676">
    <property type="entry name" value="TYW3"/>
    <property type="match status" value="1"/>
</dbReference>
<comment type="similarity">
    <text evidence="1 7">Belongs to the TYW3 family.</text>
</comment>
<dbReference type="GO" id="GO:0030488">
    <property type="term" value="P:tRNA methylation"/>
    <property type="evidence" value="ECO:0007669"/>
    <property type="project" value="InterPro"/>
</dbReference>
<protein>
    <recommendedName>
        <fullName evidence="6 7">tRNA(Phe) 7-((3-amino-3-carboxypropyl)-4-demethylwyosine(37)-N(4))-methyltransferase</fullName>
        <ecNumber evidence="7">2.1.1.282</ecNumber>
    </recommendedName>
    <alternativeName>
        <fullName evidence="7">tRNA wyosine derivatives biosynthesis protein Taw3</fullName>
    </alternativeName>
</protein>
<evidence type="ECO:0000313" key="16">
    <source>
        <dbReference type="Proteomes" id="UP000029084"/>
    </source>
</evidence>
<evidence type="ECO:0000256" key="7">
    <source>
        <dbReference type="HAMAP-Rule" id="MF_00266"/>
    </source>
</evidence>
<evidence type="ECO:0000259" key="9">
    <source>
        <dbReference type="Pfam" id="PF02676"/>
    </source>
</evidence>
<dbReference type="PANTHER" id="PTHR48418:SF1">
    <property type="entry name" value="TRNA WYBUTOSINE-SYNTHESIZING PROTEIN 3"/>
    <property type="match status" value="1"/>
</dbReference>
<evidence type="ECO:0000256" key="1">
    <source>
        <dbReference type="ARBA" id="ARBA00008569"/>
    </source>
</evidence>
<dbReference type="SUPFAM" id="SSF111278">
    <property type="entry name" value="SSo0622-like"/>
    <property type="match status" value="1"/>
</dbReference>
<keyword evidence="3 7" id="KW-0808">Transferase</keyword>
<gene>
    <name evidence="7" type="primary">taw3</name>
    <name evidence="10" type="ORF">HA72_1973</name>
    <name evidence="11" type="ORF">MsedA_2023</name>
    <name evidence="12" type="ORF">MsedB_2025</name>
    <name evidence="13" type="ORF">MsedC_2023</name>
    <name evidence="14" type="ORF">MsedD_2024</name>
    <name evidence="15" type="ORF">MsedE_2024</name>
</gene>
<dbReference type="GO" id="GO:0031591">
    <property type="term" value="P:wybutosine biosynthetic process"/>
    <property type="evidence" value="ECO:0007669"/>
    <property type="project" value="InterPro"/>
</dbReference>
<dbReference type="GeneID" id="91756505"/>
<dbReference type="Proteomes" id="UP000056255">
    <property type="component" value="Chromosome"/>
</dbReference>
<dbReference type="AlphaFoldDB" id="A0A088E6Z8"/>
<sequence length="213" mass="24804">MVNDSEWIRFKEEARARLLRDREIGYLDPDIWDLLEAFMGREKTFTYSSCSGRITVIDSFYPWSRKDSSVIYKNHLMLPSDELLRIIERKHMRRLWLIVQGPILHAYTKDYEEAWTILKTAREVGFKHSGILVENRKGVLVELRTGIRMVHLLKDKVPPTLEEMEEIVKVANEILAKGKEKKDQLREAILSIGNNSVKLGENPEGESQLHNSV</sequence>
<evidence type="ECO:0000313" key="12">
    <source>
        <dbReference type="EMBL" id="AKV77160.1"/>
    </source>
</evidence>
<dbReference type="Proteomes" id="UP000061362">
    <property type="component" value="Chromosome"/>
</dbReference>
<keyword evidence="2 7" id="KW-0489">Methyltransferase</keyword>
<evidence type="ECO:0000313" key="21">
    <source>
        <dbReference type="Proteomes" id="UP000068832"/>
    </source>
</evidence>
<accession>A0A088E6Z8</accession>
<dbReference type="PANTHER" id="PTHR48418">
    <property type="entry name" value="TRNA WYBUTOSINE-SYNTHESIZING PROTEIN 3"/>
    <property type="match status" value="1"/>
</dbReference>
<reference evidence="10 16" key="1">
    <citation type="journal article" date="2014" name="J. Bacteriol.">
        <title>Role of an Archaeal PitA Transporter in the Copper and Arsenic Resistance of Metallosphaera sedula, an Extreme Thermoacidophile.</title>
        <authorList>
            <person name="McCarthy S."/>
            <person name="Ai C."/>
            <person name="Wheaton G."/>
            <person name="Tevatia R."/>
            <person name="Eckrich V."/>
            <person name="Kelly R."/>
            <person name="Blum P."/>
        </authorList>
    </citation>
    <scope>NUCLEOTIDE SEQUENCE [LARGE SCALE GENOMIC DNA]</scope>
    <source>
        <strain evidence="10 16">CuR1</strain>
    </source>
</reference>
<dbReference type="HAMAP" id="MF_00266">
    <property type="entry name" value="TYW3_archaea"/>
    <property type="match status" value="1"/>
</dbReference>
<dbReference type="InterPro" id="IPR022908">
    <property type="entry name" value="Taw3"/>
</dbReference>
<keyword evidence="5 7" id="KW-0819">tRNA processing</keyword>
<evidence type="ECO:0000313" key="13">
    <source>
        <dbReference type="EMBL" id="AKV79410.1"/>
    </source>
</evidence>
<name>A0A088E6Z8_9CREN</name>
<dbReference type="OrthoDB" id="19299at2157"/>
<evidence type="ECO:0000256" key="3">
    <source>
        <dbReference type="ARBA" id="ARBA00022679"/>
    </source>
</evidence>
<comment type="catalytic activity">
    <reaction evidence="7">
        <text>4-demethyl-7-[(3S)-3-amino-3-carboxypropyl]wyosine(37) in tRNA(Phe) + S-adenosyl-L-methionine = 7-[(3S)-3-amino-3-carboxypropyl]wyosine(37) in tRNA(Phe) + S-adenosyl-L-homocysteine + H(+)</text>
        <dbReference type="Rhea" id="RHEA:36635"/>
        <dbReference type="Rhea" id="RHEA-COMP:10378"/>
        <dbReference type="Rhea" id="RHEA-COMP:10379"/>
        <dbReference type="ChEBI" id="CHEBI:15378"/>
        <dbReference type="ChEBI" id="CHEBI:57856"/>
        <dbReference type="ChEBI" id="CHEBI:59789"/>
        <dbReference type="ChEBI" id="CHEBI:73543"/>
        <dbReference type="ChEBI" id="CHEBI:73550"/>
        <dbReference type="EC" id="2.1.1.282"/>
    </reaction>
</comment>
<proteinExistence type="inferred from homology"/>
<dbReference type="Proteomes" id="UP000029084">
    <property type="component" value="Chromosome"/>
</dbReference>
<evidence type="ECO:0000256" key="4">
    <source>
        <dbReference type="ARBA" id="ARBA00022691"/>
    </source>
</evidence>
<dbReference type="EMBL" id="CP012173">
    <property type="protein sequence ID" value="AKV77160.1"/>
    <property type="molecule type" value="Genomic_DNA"/>
</dbReference>
<dbReference type="InterPro" id="IPR003827">
    <property type="entry name" value="tRNA_yW-synthesising"/>
</dbReference>
<comment type="function">
    <text evidence="7">S-adenosyl-L-methionine-dependent methyltransferase that acts as a component of the wyosine derivatives biosynthesis pathway. Probably methylates N-4 position of wybutosine-86 to produce wybutosine-72.</text>
</comment>
<evidence type="ECO:0000313" key="18">
    <source>
        <dbReference type="Proteomes" id="UP000061362"/>
    </source>
</evidence>
<evidence type="ECO:0000313" key="11">
    <source>
        <dbReference type="EMBL" id="AKV74922.1"/>
    </source>
</evidence>
<dbReference type="EC" id="2.1.1.282" evidence="7"/>
<dbReference type="PATRIC" id="fig|43687.5.peg.2132"/>
<evidence type="ECO:0000313" key="15">
    <source>
        <dbReference type="EMBL" id="AKV83886.1"/>
    </source>
</evidence>
<dbReference type="InterPro" id="IPR036602">
    <property type="entry name" value="tRNA_yW-synthesising-like_sf"/>
</dbReference>
<dbReference type="EMBL" id="CP012175">
    <property type="protein sequence ID" value="AKV81655.1"/>
    <property type="molecule type" value="Genomic_DNA"/>
</dbReference>
<dbReference type="Gene3D" id="3.30.1960.10">
    <property type="entry name" value="tRNA wybutosine-synthesizing-like"/>
    <property type="match status" value="1"/>
</dbReference>
<keyword evidence="8" id="KW-0175">Coiled coil</keyword>
<keyword evidence="4 7" id="KW-0949">S-adenosyl-L-methionine</keyword>
<dbReference type="NCBIfam" id="NF003263">
    <property type="entry name" value="PRK04235.1-1"/>
    <property type="match status" value="1"/>
</dbReference>
<dbReference type="EMBL" id="CP012174">
    <property type="protein sequence ID" value="AKV79410.1"/>
    <property type="molecule type" value="Genomic_DNA"/>
</dbReference>
<reference evidence="18 19" key="2">
    <citation type="journal article" date="2015" name="Genome Announc.">
        <title>Complete Genome Sequences of Evolved Arsenate-Resistant Metallosphaera sedula Strains.</title>
        <authorList>
            <person name="Ai C."/>
            <person name="McCarthy S."/>
            <person name="Schackwitz W."/>
            <person name="Martin J."/>
            <person name="Lipzen A."/>
            <person name="Blum P."/>
        </authorList>
    </citation>
    <scope>NUCLEOTIDE SEQUENCE [LARGE SCALE GENOMIC DNA]</scope>
    <source>
        <strain evidence="13 19">ARS120-1</strain>
        <strain evidence="14 18">ARS120-2</strain>
        <strain evidence="11 21">ARS50-1</strain>
        <strain evidence="12 20">ARS50-2</strain>
    </source>
</reference>
<evidence type="ECO:0000313" key="20">
    <source>
        <dbReference type="Proteomes" id="UP000062475"/>
    </source>
</evidence>
<dbReference type="Proteomes" id="UP000068832">
    <property type="component" value="Chromosome"/>
</dbReference>
<evidence type="ECO:0000256" key="8">
    <source>
        <dbReference type="SAM" id="Coils"/>
    </source>
</evidence>
<evidence type="ECO:0000313" key="17">
    <source>
        <dbReference type="Proteomes" id="UP000056255"/>
    </source>
</evidence>
<evidence type="ECO:0000313" key="14">
    <source>
        <dbReference type="EMBL" id="AKV81655.1"/>
    </source>
</evidence>
<organism evidence="10 16">
    <name type="scientific">Metallosphaera sedula</name>
    <dbReference type="NCBI Taxonomy" id="43687"/>
    <lineage>
        <taxon>Archaea</taxon>
        <taxon>Thermoproteota</taxon>
        <taxon>Thermoprotei</taxon>
        <taxon>Sulfolobales</taxon>
        <taxon>Sulfolobaceae</taxon>
        <taxon>Metallosphaera</taxon>
    </lineage>
</organism>
<reference evidence="15 17" key="3">
    <citation type="submission" date="2015-07" db="EMBL/GenBank/DDBJ databases">
        <title>Physiological, transcriptional responses and genome re-sequencing of acid resistant extremely thermoacidophilic Metallosphaera sedula SARC-M1.</title>
        <authorList>
            <person name="Ai C."/>
            <person name="McCarthy S."/>
            <person name="Eckrich V."/>
            <person name="Rudrappa D."/>
            <person name="Qiu G."/>
            <person name="Blum P."/>
        </authorList>
    </citation>
    <scope>NUCLEOTIDE SEQUENCE [LARGE SCALE GENOMIC DNA]</scope>
    <source>
        <strain evidence="15 17">SARC-M1</strain>
    </source>
</reference>
<feature type="domain" description="tRNA wybutosine-synthesizing protein" evidence="9">
    <location>
        <begin position="17"/>
        <end position="190"/>
    </location>
</feature>